<dbReference type="Proteomes" id="UP001153269">
    <property type="component" value="Unassembled WGS sequence"/>
</dbReference>
<name>A0A9N7UTV9_PLEPL</name>
<feature type="compositionally biased region" description="Polar residues" evidence="1">
    <location>
        <begin position="214"/>
        <end position="234"/>
    </location>
</feature>
<dbReference type="EMBL" id="CADEAL010001878">
    <property type="protein sequence ID" value="CAB1436289.1"/>
    <property type="molecule type" value="Genomic_DNA"/>
</dbReference>
<reference evidence="2" key="1">
    <citation type="submission" date="2020-03" db="EMBL/GenBank/DDBJ databases">
        <authorList>
            <person name="Weist P."/>
        </authorList>
    </citation>
    <scope>NUCLEOTIDE SEQUENCE</scope>
</reference>
<proteinExistence type="predicted"/>
<evidence type="ECO:0000313" key="3">
    <source>
        <dbReference type="Proteomes" id="UP001153269"/>
    </source>
</evidence>
<gene>
    <name evidence="2" type="ORF">PLEPLA_LOCUS24322</name>
</gene>
<evidence type="ECO:0000256" key="1">
    <source>
        <dbReference type="SAM" id="MobiDB-lite"/>
    </source>
</evidence>
<evidence type="ECO:0000313" key="2">
    <source>
        <dbReference type="EMBL" id="CAB1436289.1"/>
    </source>
</evidence>
<feature type="region of interest" description="Disordered" evidence="1">
    <location>
        <begin position="190"/>
        <end position="298"/>
    </location>
</feature>
<accession>A0A9N7UTV9</accession>
<organism evidence="2 3">
    <name type="scientific">Pleuronectes platessa</name>
    <name type="common">European plaice</name>
    <dbReference type="NCBI Taxonomy" id="8262"/>
    <lineage>
        <taxon>Eukaryota</taxon>
        <taxon>Metazoa</taxon>
        <taxon>Chordata</taxon>
        <taxon>Craniata</taxon>
        <taxon>Vertebrata</taxon>
        <taxon>Euteleostomi</taxon>
        <taxon>Actinopterygii</taxon>
        <taxon>Neopterygii</taxon>
        <taxon>Teleostei</taxon>
        <taxon>Neoteleostei</taxon>
        <taxon>Acanthomorphata</taxon>
        <taxon>Carangaria</taxon>
        <taxon>Pleuronectiformes</taxon>
        <taxon>Pleuronectoidei</taxon>
        <taxon>Pleuronectidae</taxon>
        <taxon>Pleuronectes</taxon>
    </lineage>
</organism>
<sequence>MMGRRLRLAQLRHTGPVVEEGLCALPGAVPPGTLLTSVPARAPARSPSCPVRLGRLQRQAALRSGSGCETPVEPVSWCRISISSQRTVGAWWLSAAGIKAGVGAALLTSGSRHLTHTYRLLKADTVSPSLLPAAAHFLHRGILGKDSDDGRAKRQRVIMVPAPTSAAHYRALKSCYQPLCHYPALIHRNPIRTHQNPSKPLRTRENPSAAPIRTPSTTIKNTKPSEPIKTTQNPGEPIRAHQNPPKPIRTQENPSEPNRLESRTLTTPSSSIVDPEQRPEPSGPGPQPEPRSTLWFHPENSSSIVNVLFTCRLDVNSDSWSKEPPAASRDL</sequence>
<dbReference type="AlphaFoldDB" id="A0A9N7UTV9"/>
<protein>
    <submittedName>
        <fullName evidence="2">Uncharacterized protein</fullName>
    </submittedName>
</protein>
<feature type="compositionally biased region" description="Polar residues" evidence="1">
    <location>
        <begin position="263"/>
        <end position="272"/>
    </location>
</feature>
<comment type="caution">
    <text evidence="2">The sequence shown here is derived from an EMBL/GenBank/DDBJ whole genome shotgun (WGS) entry which is preliminary data.</text>
</comment>
<keyword evidence="3" id="KW-1185">Reference proteome</keyword>